<feature type="compositionally biased region" description="Polar residues" evidence="6">
    <location>
        <begin position="262"/>
        <end position="275"/>
    </location>
</feature>
<dbReference type="InterPro" id="IPR039774">
    <property type="entry name" value="Sin3-like"/>
</dbReference>
<dbReference type="PANTHER" id="PTHR12346">
    <property type="entry name" value="SIN3B-RELATED"/>
    <property type="match status" value="1"/>
</dbReference>
<evidence type="ECO:0000256" key="2">
    <source>
        <dbReference type="ARBA" id="ARBA00022491"/>
    </source>
</evidence>
<evidence type="ECO:0000313" key="9">
    <source>
        <dbReference type="Proteomes" id="UP000002630"/>
    </source>
</evidence>
<dbReference type="GO" id="GO:0000785">
    <property type="term" value="C:chromatin"/>
    <property type="evidence" value="ECO:0007669"/>
    <property type="project" value="TreeGrafter"/>
</dbReference>
<feature type="region of interest" description="Disordered" evidence="6">
    <location>
        <begin position="126"/>
        <end position="159"/>
    </location>
</feature>
<dbReference type="Pfam" id="PF08295">
    <property type="entry name" value="Sin3_corepress"/>
    <property type="match status" value="1"/>
</dbReference>
<sequence length="1221" mass="134433">MAGDNGNHAAPPAAGASQGAVGARAGAQDSRQCPRNGRWLTVNDAMDYLDAVKLEFRHQPEIYDEFLAIMGRFKTKQMLPPDVIVEVARLFRGRNSLVLRFNRFLPEGFKIEPDDIQRMEDEECAAKEENAGGTAPGHAAGDGDRSVMSVQSGEESDPEERAMEFDHAIHYVTTIKRRFSDDVGTYKAFLEILHTYQRQQQDTHSGINHVLEQITDLFADEPDLLREFTYFLPDTVQAQAKERLDSAAVEAEVRLGRALNGQRGQRLSTHAPQGGSQRGRLDGRARPANSSRGQSRGHRTQQRVLGGSSSTYRSDDDEQEWREQRAYGRGRTNTQRGYHGGYGSRSQYSNGGTGSEPDRNPYAGNNHMQTQRGGRQARKGRQMWSQAEDYELGPDGVFKGPKKRTRESDDAGGAGGRGWSSMDSQGTIKTSPANQLFDQARDVLSSSGDDTDWTEFLKCLDLFSNEILGRDELLDMVQDLFEAHDGFDLMDEFKDLVYRRGKLEPPPRDAMPTLGLSEINFQSAKMCTPSYRELPQDYQVTSCSGRSPNEDAVLNDTWVSVPVGSEDSGSFKHMRRNPNEEQLFKVEDERFELDMLIDGVASAIARLEPAEEEIEALRATAGSALGQNAAPAATSREGASSISGPDGGDVVLPQFQYRLDRRTLGALHLSTISRLYGDHGPEVVDLLRKNPAVAIPVVLKRLRLKEEEWCVAREEAKGGWKELAQKHFHRSLDHRSYNFRREDKRHTSNRALLQEIKDRKVDEDPQKAAVVKAAREKVHSAQKDVLILGRVSPTSTAADGDSINGQGSTGETDTAALDGSAAATATDSPGTLPVKSDDTATTGSRPRSKEGIRVLRHQAEQTSPWYMFAHLTLKYPQEGTPGIHKDIMELLTHTLARRPPSEDDVRQASTTVADLLPAFFSLGRSNQAANGEGSTALGGNGGCAQSSGDERKGDRRRSPQSVTNEGTALTPDPQGCVPAKDSEGRASSNPLPQGQEVMFTTTDFYLVLRMHHLLAERLAEAKKLCSEAGLSRQTVVASPQEVLRASAGVTGTGMHAANGDKEEIGYKTFLGHLYDLLEEKINTERYEEGVRQLVGNQGYVLCSLDKLVVGLLQNLYRASADKVFHKLTQLYYYERTTQTEGVVPAIYRGHVQELLSRSEKEVVRVQYHPGAQKPSGGWLLEPALKMEFLGRVGTEATQEGAIETDSATDGTAQNEAVAAEE</sequence>
<dbReference type="STRING" id="2880.D7G470"/>
<dbReference type="Pfam" id="PF16879">
    <property type="entry name" value="Sin3a_C"/>
    <property type="match status" value="1"/>
</dbReference>
<proteinExistence type="predicted"/>
<feature type="compositionally biased region" description="Basic and acidic residues" evidence="6">
    <location>
        <begin position="948"/>
        <end position="957"/>
    </location>
</feature>
<feature type="region of interest" description="Disordered" evidence="6">
    <location>
        <begin position="260"/>
        <end position="434"/>
    </location>
</feature>
<keyword evidence="2" id="KW-0678">Repressor</keyword>
<comment type="subcellular location">
    <subcellularLocation>
        <location evidence="1 5">Nucleus</location>
    </subcellularLocation>
</comment>
<evidence type="ECO:0000256" key="1">
    <source>
        <dbReference type="ARBA" id="ARBA00004123"/>
    </source>
</evidence>
<organism evidence="8 9">
    <name type="scientific">Ectocarpus siliculosus</name>
    <name type="common">Brown alga</name>
    <name type="synonym">Conferva siliculosa</name>
    <dbReference type="NCBI Taxonomy" id="2880"/>
    <lineage>
        <taxon>Eukaryota</taxon>
        <taxon>Sar</taxon>
        <taxon>Stramenopiles</taxon>
        <taxon>Ochrophyta</taxon>
        <taxon>PX clade</taxon>
        <taxon>Phaeophyceae</taxon>
        <taxon>Ectocarpales</taxon>
        <taxon>Ectocarpaceae</taxon>
        <taxon>Ectocarpus</taxon>
    </lineage>
</organism>
<dbReference type="EMBL" id="FN648763">
    <property type="protein sequence ID" value="CBJ27085.1"/>
    <property type="molecule type" value="Genomic_DNA"/>
</dbReference>
<dbReference type="Pfam" id="PF02671">
    <property type="entry name" value="PAH"/>
    <property type="match status" value="3"/>
</dbReference>
<feature type="region of interest" description="Disordered" evidence="6">
    <location>
        <begin position="1"/>
        <end position="35"/>
    </location>
</feature>
<dbReference type="OrthoDB" id="10265969at2759"/>
<dbReference type="SMART" id="SM00761">
    <property type="entry name" value="HDAC_interact"/>
    <property type="match status" value="1"/>
</dbReference>
<name>D7G470_ECTSI</name>
<feature type="compositionally biased region" description="Low complexity" evidence="6">
    <location>
        <begin position="1"/>
        <end position="27"/>
    </location>
</feature>
<gene>
    <name evidence="8" type="ORF">Esi_0055_0028</name>
</gene>
<dbReference type="InterPro" id="IPR003822">
    <property type="entry name" value="PAH"/>
</dbReference>
<evidence type="ECO:0000313" key="8">
    <source>
        <dbReference type="EMBL" id="CBJ27085.1"/>
    </source>
</evidence>
<reference evidence="8 9" key="1">
    <citation type="journal article" date="2010" name="Nature">
        <title>The Ectocarpus genome and the independent evolution of multicellularity in brown algae.</title>
        <authorList>
            <person name="Cock J.M."/>
            <person name="Sterck L."/>
            <person name="Rouze P."/>
            <person name="Scornet D."/>
            <person name="Allen A.E."/>
            <person name="Amoutzias G."/>
            <person name="Anthouard V."/>
            <person name="Artiguenave F."/>
            <person name="Aury J.M."/>
            <person name="Badger J.H."/>
            <person name="Beszteri B."/>
            <person name="Billiau K."/>
            <person name="Bonnet E."/>
            <person name="Bothwell J.H."/>
            <person name="Bowler C."/>
            <person name="Boyen C."/>
            <person name="Brownlee C."/>
            <person name="Carrano C.J."/>
            <person name="Charrier B."/>
            <person name="Cho G.Y."/>
            <person name="Coelho S.M."/>
            <person name="Collen J."/>
            <person name="Corre E."/>
            <person name="Da Silva C."/>
            <person name="Delage L."/>
            <person name="Delaroque N."/>
            <person name="Dittami S.M."/>
            <person name="Doulbeau S."/>
            <person name="Elias M."/>
            <person name="Farnham G."/>
            <person name="Gachon C.M."/>
            <person name="Gschloessl B."/>
            <person name="Heesch S."/>
            <person name="Jabbari K."/>
            <person name="Jubin C."/>
            <person name="Kawai H."/>
            <person name="Kimura K."/>
            <person name="Kloareg B."/>
            <person name="Kupper F.C."/>
            <person name="Lang D."/>
            <person name="Le Bail A."/>
            <person name="Leblanc C."/>
            <person name="Lerouge P."/>
            <person name="Lohr M."/>
            <person name="Lopez P.J."/>
            <person name="Martens C."/>
            <person name="Maumus F."/>
            <person name="Michel G."/>
            <person name="Miranda-Saavedra D."/>
            <person name="Morales J."/>
            <person name="Moreau H."/>
            <person name="Motomura T."/>
            <person name="Nagasato C."/>
            <person name="Napoli C.A."/>
            <person name="Nelson D.R."/>
            <person name="Nyvall-Collen P."/>
            <person name="Peters A.F."/>
            <person name="Pommier C."/>
            <person name="Potin P."/>
            <person name="Poulain J."/>
            <person name="Quesneville H."/>
            <person name="Read B."/>
            <person name="Rensing S.A."/>
            <person name="Ritter A."/>
            <person name="Rousvoal S."/>
            <person name="Samanta M."/>
            <person name="Samson G."/>
            <person name="Schroeder D.C."/>
            <person name="Segurens B."/>
            <person name="Strittmatter M."/>
            <person name="Tonon T."/>
            <person name="Tregear J.W."/>
            <person name="Valentin K."/>
            <person name="von Dassow P."/>
            <person name="Yamagishi T."/>
            <person name="Van de Peer Y."/>
            <person name="Wincker P."/>
        </authorList>
    </citation>
    <scope>NUCLEOTIDE SEQUENCE [LARGE SCALE GENOMIC DNA]</scope>
    <source>
        <strain evidence="9">Ec32 / CCAP1310/4</strain>
    </source>
</reference>
<feature type="region of interest" description="Disordered" evidence="6">
    <location>
        <begin position="625"/>
        <end position="647"/>
    </location>
</feature>
<dbReference type="InParanoid" id="D7G470"/>
<evidence type="ECO:0000256" key="6">
    <source>
        <dbReference type="SAM" id="MobiDB-lite"/>
    </source>
</evidence>
<dbReference type="GO" id="GO:0000118">
    <property type="term" value="C:histone deacetylase complex"/>
    <property type="evidence" value="ECO:0007669"/>
    <property type="project" value="TreeGrafter"/>
</dbReference>
<dbReference type="GO" id="GO:0003714">
    <property type="term" value="F:transcription corepressor activity"/>
    <property type="evidence" value="ECO:0007669"/>
    <property type="project" value="InterPro"/>
</dbReference>
<feature type="compositionally biased region" description="Polar residues" evidence="6">
    <location>
        <begin position="421"/>
        <end position="434"/>
    </location>
</feature>
<protein>
    <recommendedName>
        <fullName evidence="7">Histone deacetylase interacting domain-containing protein</fullName>
    </recommendedName>
</protein>
<dbReference type="Proteomes" id="UP000002630">
    <property type="component" value="Linkage Group LG15"/>
</dbReference>
<keyword evidence="4 5" id="KW-0539">Nucleus</keyword>
<feature type="compositionally biased region" description="Low complexity" evidence="6">
    <location>
        <begin position="812"/>
        <end position="831"/>
    </location>
</feature>
<dbReference type="SUPFAM" id="SSF47762">
    <property type="entry name" value="PAH2 domain"/>
    <property type="match status" value="3"/>
</dbReference>
<evidence type="ECO:0000256" key="4">
    <source>
        <dbReference type="ARBA" id="ARBA00023242"/>
    </source>
</evidence>
<feature type="region of interest" description="Disordered" evidence="6">
    <location>
        <begin position="792"/>
        <end position="853"/>
    </location>
</feature>
<dbReference type="InterPro" id="IPR013194">
    <property type="entry name" value="HDAC_interact_dom"/>
</dbReference>
<feature type="compositionally biased region" description="Polar residues" evidence="6">
    <location>
        <begin position="985"/>
        <end position="994"/>
    </location>
</feature>
<dbReference type="Gene3D" id="1.20.1160.11">
    <property type="entry name" value="Paired amphipathic helix"/>
    <property type="match status" value="3"/>
</dbReference>
<feature type="region of interest" description="Disordered" evidence="6">
    <location>
        <begin position="930"/>
        <end position="994"/>
    </location>
</feature>
<dbReference type="OMA" id="SHTWIDQ"/>
<evidence type="ECO:0000256" key="5">
    <source>
        <dbReference type="PROSITE-ProRule" id="PRU00810"/>
    </source>
</evidence>
<evidence type="ECO:0000259" key="7">
    <source>
        <dbReference type="SMART" id="SM00761"/>
    </source>
</evidence>
<dbReference type="InterPro" id="IPR031693">
    <property type="entry name" value="Sin3_C"/>
</dbReference>
<feature type="domain" description="Histone deacetylase interacting" evidence="7">
    <location>
        <begin position="523"/>
        <end position="624"/>
    </location>
</feature>
<feature type="compositionally biased region" description="Polar residues" evidence="6">
    <location>
        <begin position="792"/>
        <end position="811"/>
    </location>
</feature>
<keyword evidence="3" id="KW-0677">Repeat</keyword>
<dbReference type="PROSITE" id="PS51477">
    <property type="entry name" value="PAH"/>
    <property type="match status" value="2"/>
</dbReference>
<dbReference type="AlphaFoldDB" id="D7G470"/>
<keyword evidence="9" id="KW-1185">Reference proteome</keyword>
<dbReference type="eggNOG" id="KOG4204">
    <property type="taxonomic scope" value="Eukaryota"/>
</dbReference>
<evidence type="ECO:0000256" key="3">
    <source>
        <dbReference type="ARBA" id="ARBA00022737"/>
    </source>
</evidence>
<dbReference type="GO" id="GO:0000122">
    <property type="term" value="P:negative regulation of transcription by RNA polymerase II"/>
    <property type="evidence" value="ECO:0007669"/>
    <property type="project" value="TreeGrafter"/>
</dbReference>
<dbReference type="EMBL" id="FN649740">
    <property type="protein sequence ID" value="CBJ27085.1"/>
    <property type="molecule type" value="Genomic_DNA"/>
</dbReference>
<accession>D7G470</accession>
<dbReference type="PANTHER" id="PTHR12346:SF0">
    <property type="entry name" value="SIN3A, ISOFORM G"/>
    <property type="match status" value="1"/>
</dbReference>
<dbReference type="InterPro" id="IPR036600">
    <property type="entry name" value="PAH_sf"/>
</dbReference>
<dbReference type="FunFam" id="1.20.1160.11:FF:000003">
    <property type="entry name" value="Paired amphipathic helix SIN3-like protein"/>
    <property type="match status" value="1"/>
</dbReference>